<protein>
    <recommendedName>
        <fullName evidence="4">Fe2OG dioxygenase domain-containing protein</fullName>
    </recommendedName>
</protein>
<reference evidence="3" key="1">
    <citation type="submission" date="2021-01" db="EMBL/GenBank/DDBJ databases">
        <authorList>
            <person name="Corre E."/>
            <person name="Pelletier E."/>
            <person name="Niang G."/>
            <person name="Scheremetjew M."/>
            <person name="Finn R."/>
            <person name="Kale V."/>
            <person name="Holt S."/>
            <person name="Cochrane G."/>
            <person name="Meng A."/>
            <person name="Brown T."/>
            <person name="Cohen L."/>
        </authorList>
    </citation>
    <scope>NUCLEOTIDE SEQUENCE</scope>
    <source>
        <strain evidence="3">SoJaBio B1-5/56/2</strain>
    </source>
</reference>
<organism evidence="3">
    <name type="scientific">Paramoeba aestuarina</name>
    <dbReference type="NCBI Taxonomy" id="180227"/>
    <lineage>
        <taxon>Eukaryota</taxon>
        <taxon>Amoebozoa</taxon>
        <taxon>Discosea</taxon>
        <taxon>Flabellinia</taxon>
        <taxon>Dactylopodida</taxon>
        <taxon>Paramoebidae</taxon>
        <taxon>Paramoeba</taxon>
    </lineage>
</organism>
<evidence type="ECO:0008006" key="4">
    <source>
        <dbReference type="Google" id="ProtNLM"/>
    </source>
</evidence>
<accession>A0A7S4KSA9</accession>
<proteinExistence type="predicted"/>
<name>A0A7S4KSA9_9EUKA</name>
<dbReference type="AlphaFoldDB" id="A0A7S4KSA9"/>
<feature type="region of interest" description="Disordered" evidence="1">
    <location>
        <begin position="302"/>
        <end position="324"/>
    </location>
</feature>
<gene>
    <name evidence="3" type="ORF">NAES01612_LOCUS10693</name>
</gene>
<evidence type="ECO:0000313" key="3">
    <source>
        <dbReference type="EMBL" id="CAE2304042.1"/>
    </source>
</evidence>
<feature type="signal peptide" evidence="2">
    <location>
        <begin position="1"/>
        <end position="18"/>
    </location>
</feature>
<keyword evidence="2" id="KW-0732">Signal</keyword>
<sequence length="324" mass="36994">MMLVKSLVFCLFLSVAFCELSVSGHIADPLEWQLKGFGSMLAEYGHVHIPNFLPTETREKFLEEIEATGVNPVLQRTTIYQDHGDFENFTAEHPRNFRMQRSLFFASRSRFEKTLCNNDLSDEHLKSCSTVLSLYSSPVVFNFFSKIVEKSRISRDIYVSNDHLGSVYALKIPPGGVPEKTWHFDEHSFSCVLMLQKPATGGDFRHARFPTAWNHFTDPSWSAWDSINDLLQKTNEEVILEGEDQQEERGLQPPVYEVNAQEGDAYCFFGDEELHDITQVGGERDRIVVVFAYTGNKHFVHSGNVHENNDWDNNKKASPSDCEA</sequence>
<dbReference type="EMBL" id="HBKR01016152">
    <property type="protein sequence ID" value="CAE2304042.1"/>
    <property type="molecule type" value="Transcribed_RNA"/>
</dbReference>
<evidence type="ECO:0000256" key="2">
    <source>
        <dbReference type="SAM" id="SignalP"/>
    </source>
</evidence>
<evidence type="ECO:0000256" key="1">
    <source>
        <dbReference type="SAM" id="MobiDB-lite"/>
    </source>
</evidence>
<feature type="chain" id="PRO_5031129019" description="Fe2OG dioxygenase domain-containing protein" evidence="2">
    <location>
        <begin position="19"/>
        <end position="324"/>
    </location>
</feature>